<dbReference type="KEGG" id="scw:TU94_30655"/>
<name>A0A0C5G8N5_9ACTN</name>
<evidence type="ECO:0000313" key="3">
    <source>
        <dbReference type="Proteomes" id="UP000032234"/>
    </source>
</evidence>
<dbReference type="AlphaFoldDB" id="A0A0C5G8N5"/>
<dbReference type="Proteomes" id="UP000032234">
    <property type="component" value="Chromosome"/>
</dbReference>
<dbReference type="EMBL" id="CP010849">
    <property type="protein sequence ID" value="AJP05140.1"/>
    <property type="molecule type" value="Genomic_DNA"/>
</dbReference>
<accession>A0A0C5G8N5</accession>
<evidence type="ECO:0000256" key="1">
    <source>
        <dbReference type="SAM" id="MobiDB-lite"/>
    </source>
</evidence>
<dbReference type="AntiFam" id="ANF00178">
    <property type="entry name" value="Shadow ORF (opposite dhbF)"/>
</dbReference>
<evidence type="ECO:0000313" key="2">
    <source>
        <dbReference type="EMBL" id="AJP05140.1"/>
    </source>
</evidence>
<dbReference type="HOGENOM" id="CLU_1037929_0_0_11"/>
<sequence>MHLLPFPDLVAAGVLAGSGLVGGDDVADQPDVSGAVLAGGDHGLVHEGVVAQGRFDLARFDAVSAYLDLVVGAADVFEFPVGASSYEVAGAVHPGSGGAVGVGHEPFGGDGGAAGVSAGQAGAGDVQLAGGAGRDGPQGFVQHIDLCAEDGVSQWWYAAARQWLAHGRADGRLGRAVGVDQASSGRPLLHEIGWACLARDHHAFDAGEQVGRQDGQSRGGQRHVGDGELGHHFTQGGAGQQAGCRCRDQCGTRQPGHAHLGDGGVETR</sequence>
<reference evidence="2 3" key="1">
    <citation type="submission" date="2015-02" db="EMBL/GenBank/DDBJ databases">
        <title>Genome sequence of thermotolerant Streptomyces cyaneogriseus subsp. Noncyanogenus NMWT1, the producer of nematocidal antibiotics nemadectin.</title>
        <authorList>
            <person name="Wang H."/>
            <person name="Li C."/>
            <person name="Xiang W."/>
            <person name="Wang X."/>
        </authorList>
    </citation>
    <scope>NUCLEOTIDE SEQUENCE [LARGE SCALE GENOMIC DNA]</scope>
    <source>
        <strain evidence="2 3">NMWT 1</strain>
    </source>
</reference>
<protein>
    <submittedName>
        <fullName evidence="2">Uncharacterized protein</fullName>
    </submittedName>
</protein>
<gene>
    <name evidence="2" type="ORF">TU94_30655</name>
</gene>
<proteinExistence type="predicted"/>
<organism evidence="2 3">
    <name type="scientific">Streptomyces cyaneogriseus subsp. noncyanogenus</name>
    <dbReference type="NCBI Taxonomy" id="477245"/>
    <lineage>
        <taxon>Bacteria</taxon>
        <taxon>Bacillati</taxon>
        <taxon>Actinomycetota</taxon>
        <taxon>Actinomycetes</taxon>
        <taxon>Kitasatosporales</taxon>
        <taxon>Streptomycetaceae</taxon>
        <taxon>Streptomyces</taxon>
    </lineage>
</organism>
<keyword evidence="3" id="KW-1185">Reference proteome</keyword>
<feature type="region of interest" description="Disordered" evidence="1">
    <location>
        <begin position="209"/>
        <end position="236"/>
    </location>
</feature>